<dbReference type="GO" id="GO:0016747">
    <property type="term" value="F:acyltransferase activity, transferring groups other than amino-acyl groups"/>
    <property type="evidence" value="ECO:0007669"/>
    <property type="project" value="InterPro"/>
</dbReference>
<accession>A0A8E0KI16</accession>
<dbReference type="EMBL" id="BATC01000007">
    <property type="protein sequence ID" value="GAD58413.1"/>
    <property type="molecule type" value="Genomic_DNA"/>
</dbReference>
<organism evidence="4 5">
    <name type="scientific">Brevundimonas abyssalis TAR-001</name>
    <dbReference type="NCBI Taxonomy" id="1391729"/>
    <lineage>
        <taxon>Bacteria</taxon>
        <taxon>Pseudomonadati</taxon>
        <taxon>Pseudomonadota</taxon>
        <taxon>Alphaproteobacteria</taxon>
        <taxon>Caulobacterales</taxon>
        <taxon>Caulobacteraceae</taxon>
        <taxon>Brevundimonas</taxon>
    </lineage>
</organism>
<dbReference type="RefSeq" id="WP_021696509.1">
    <property type="nucleotide sequence ID" value="NZ_BATC01000007.1"/>
</dbReference>
<keyword evidence="5" id="KW-1185">Reference proteome</keyword>
<comment type="caution">
    <text evidence="4">The sequence shown here is derived from an EMBL/GenBank/DDBJ whole genome shotgun (WGS) entry which is preliminary data.</text>
</comment>
<evidence type="ECO:0000256" key="2">
    <source>
        <dbReference type="ARBA" id="ARBA00023315"/>
    </source>
</evidence>
<keyword evidence="1 4" id="KW-0808">Transferase</keyword>
<dbReference type="PANTHER" id="PTHR43877">
    <property type="entry name" value="AMINOALKYLPHOSPHONATE N-ACETYLTRANSFERASE-RELATED-RELATED"/>
    <property type="match status" value="1"/>
</dbReference>
<dbReference type="InterPro" id="IPR016181">
    <property type="entry name" value="Acyl_CoA_acyltransferase"/>
</dbReference>
<dbReference type="SUPFAM" id="SSF55729">
    <property type="entry name" value="Acyl-CoA N-acyltransferases (Nat)"/>
    <property type="match status" value="1"/>
</dbReference>
<dbReference type="Gene3D" id="3.40.630.30">
    <property type="match status" value="1"/>
</dbReference>
<name>A0A8E0KI16_9CAUL</name>
<dbReference type="PROSITE" id="PS51186">
    <property type="entry name" value="GNAT"/>
    <property type="match status" value="1"/>
</dbReference>
<dbReference type="OrthoDB" id="9815099at2"/>
<dbReference type="AlphaFoldDB" id="A0A8E0KI16"/>
<reference evidence="5" key="1">
    <citation type="journal article" date="2013" name="Genome Announc.">
        <title>Draft Genome Sequence of the Dimorphic Prosthecate Bacterium Brevundimonas abyssalis TAR-001T.</title>
        <authorList>
            <person name="Tsubouchi T."/>
            <person name="Nishi S."/>
            <person name="Usui K."/>
            <person name="Shimane Y."/>
            <person name="Takaki Y."/>
            <person name="Maruyama T."/>
            <person name="Hatada Y."/>
        </authorList>
    </citation>
    <scope>NUCLEOTIDE SEQUENCE [LARGE SCALE GENOMIC DNA]</scope>
    <source>
        <strain evidence="5">TAR-001</strain>
    </source>
</reference>
<dbReference type="PANTHER" id="PTHR43877:SF1">
    <property type="entry name" value="ACETYLTRANSFERASE"/>
    <property type="match status" value="1"/>
</dbReference>
<keyword evidence="2" id="KW-0012">Acyltransferase</keyword>
<sequence>MTIALSPQPAVIQAETVFDAAAVARVVEAAFGPGRLAKTAERLREGRDPAVGYVARQDGRIIGSVRLWTITIGGAPALFLGPIAVERTERNAGIGAELVATCVNWAREAQAAGVLLVGDPPYFERFGFQRIDGAVMPGPVDPARLLWLALEAAAAPGGPVRAD</sequence>
<feature type="domain" description="N-acetyltransferase" evidence="3">
    <location>
        <begin position="10"/>
        <end position="151"/>
    </location>
</feature>
<gene>
    <name evidence="4" type="ORF">MBEBAB_0663</name>
</gene>
<dbReference type="InterPro" id="IPR000182">
    <property type="entry name" value="GNAT_dom"/>
</dbReference>
<evidence type="ECO:0000313" key="5">
    <source>
        <dbReference type="Proteomes" id="UP000016569"/>
    </source>
</evidence>
<dbReference type="Pfam" id="PF00583">
    <property type="entry name" value="Acetyltransf_1"/>
    <property type="match status" value="1"/>
</dbReference>
<dbReference type="InterPro" id="IPR050832">
    <property type="entry name" value="Bact_Acetyltransf"/>
</dbReference>
<protein>
    <submittedName>
        <fullName evidence="4">Acetyltransferase</fullName>
    </submittedName>
</protein>
<dbReference type="Proteomes" id="UP000016569">
    <property type="component" value="Unassembled WGS sequence"/>
</dbReference>
<evidence type="ECO:0000313" key="4">
    <source>
        <dbReference type="EMBL" id="GAD58413.1"/>
    </source>
</evidence>
<dbReference type="CDD" id="cd04301">
    <property type="entry name" value="NAT_SF"/>
    <property type="match status" value="1"/>
</dbReference>
<evidence type="ECO:0000259" key="3">
    <source>
        <dbReference type="PROSITE" id="PS51186"/>
    </source>
</evidence>
<evidence type="ECO:0000256" key="1">
    <source>
        <dbReference type="ARBA" id="ARBA00022679"/>
    </source>
</evidence>
<proteinExistence type="predicted"/>